<name>A0A9P4X8V8_9HYPO</name>
<reference evidence="1 2" key="1">
    <citation type="submission" date="2018-06" db="EMBL/GenBank/DDBJ databases">
        <title>Genome analysis of cellulolytic fungus Trichoderma lentiforme CFAM-422.</title>
        <authorList>
            <person name="Steindorff A.S."/>
            <person name="Formighieri E.F."/>
            <person name="Midorikawa G.E.O."/>
            <person name="Tamietti M.S."/>
            <person name="Ramos E.Z."/>
            <person name="Silva A.S."/>
            <person name="Bon E.P.S."/>
            <person name="Mendes T.D."/>
            <person name="Damaso M.C.T."/>
            <person name="Favaro L.C.L."/>
        </authorList>
    </citation>
    <scope>NUCLEOTIDE SEQUENCE [LARGE SCALE GENOMIC DNA]</scope>
    <source>
        <strain evidence="1 2">CFAM-422</strain>
    </source>
</reference>
<keyword evidence="2" id="KW-1185">Reference proteome</keyword>
<sequence>MSGMAWHGETVRGMAVSFLTLDESNARCCAPGLRDNPGRPEGDGDNIDRSEWIVDLGGSRRLVGGGTH</sequence>
<proteinExistence type="predicted"/>
<gene>
    <name evidence="1" type="ORF">CFAM422_010025</name>
</gene>
<dbReference type="Proteomes" id="UP000801864">
    <property type="component" value="Unassembled WGS sequence"/>
</dbReference>
<comment type="caution">
    <text evidence="1">The sequence shown here is derived from an EMBL/GenBank/DDBJ whole genome shotgun (WGS) entry which is preliminary data.</text>
</comment>
<dbReference type="EMBL" id="QLNT01000019">
    <property type="protein sequence ID" value="KAF3063362.1"/>
    <property type="molecule type" value="Genomic_DNA"/>
</dbReference>
<protein>
    <submittedName>
        <fullName evidence="1">Uncharacterized protein</fullName>
    </submittedName>
</protein>
<evidence type="ECO:0000313" key="1">
    <source>
        <dbReference type="EMBL" id="KAF3063362.1"/>
    </source>
</evidence>
<dbReference type="AlphaFoldDB" id="A0A9P4X8V8"/>
<evidence type="ECO:0000313" key="2">
    <source>
        <dbReference type="Proteomes" id="UP000801864"/>
    </source>
</evidence>
<organism evidence="1 2">
    <name type="scientific">Trichoderma lentiforme</name>
    <dbReference type="NCBI Taxonomy" id="1567552"/>
    <lineage>
        <taxon>Eukaryota</taxon>
        <taxon>Fungi</taxon>
        <taxon>Dikarya</taxon>
        <taxon>Ascomycota</taxon>
        <taxon>Pezizomycotina</taxon>
        <taxon>Sordariomycetes</taxon>
        <taxon>Hypocreomycetidae</taxon>
        <taxon>Hypocreales</taxon>
        <taxon>Hypocreaceae</taxon>
        <taxon>Trichoderma</taxon>
    </lineage>
</organism>
<accession>A0A9P4X8V8</accession>